<accession>A0AAN7C1I3</accession>
<dbReference type="Proteomes" id="UP001303760">
    <property type="component" value="Unassembled WGS sequence"/>
</dbReference>
<keyword evidence="4" id="KW-1185">Reference proteome</keyword>
<dbReference type="InterPro" id="IPR036249">
    <property type="entry name" value="Thioredoxin-like_sf"/>
</dbReference>
<feature type="domain" description="GST N-terminal" evidence="2">
    <location>
        <begin position="21"/>
        <end position="87"/>
    </location>
</feature>
<dbReference type="Pfam" id="PF13409">
    <property type="entry name" value="GST_N_2"/>
    <property type="match status" value="1"/>
</dbReference>
<dbReference type="AlphaFoldDB" id="A0AAN7C1I3"/>
<sequence>MAEPAGLVAKSGIEFLSAGTPNGHKVSVLLEELKEAYGKDYSVQSINIFDNDKKTQKQPWYTALNPKGRIPTIVDHDRRGFAVFETAKAQMSGDLVKYFTQSTLLCDRYA</sequence>
<dbReference type="PANTHER" id="PTHR44051">
    <property type="entry name" value="GLUTATHIONE S-TRANSFERASE-RELATED"/>
    <property type="match status" value="1"/>
</dbReference>
<organism evidence="3 4">
    <name type="scientific">Achaetomium macrosporum</name>
    <dbReference type="NCBI Taxonomy" id="79813"/>
    <lineage>
        <taxon>Eukaryota</taxon>
        <taxon>Fungi</taxon>
        <taxon>Dikarya</taxon>
        <taxon>Ascomycota</taxon>
        <taxon>Pezizomycotina</taxon>
        <taxon>Sordariomycetes</taxon>
        <taxon>Sordariomycetidae</taxon>
        <taxon>Sordariales</taxon>
        <taxon>Chaetomiaceae</taxon>
        <taxon>Achaetomium</taxon>
    </lineage>
</organism>
<reference evidence="3" key="1">
    <citation type="journal article" date="2023" name="Mol. Phylogenet. Evol.">
        <title>Genome-scale phylogeny and comparative genomics of the fungal order Sordariales.</title>
        <authorList>
            <person name="Hensen N."/>
            <person name="Bonometti L."/>
            <person name="Westerberg I."/>
            <person name="Brannstrom I.O."/>
            <person name="Guillou S."/>
            <person name="Cros-Aarteil S."/>
            <person name="Calhoun S."/>
            <person name="Haridas S."/>
            <person name="Kuo A."/>
            <person name="Mondo S."/>
            <person name="Pangilinan J."/>
            <person name="Riley R."/>
            <person name="LaButti K."/>
            <person name="Andreopoulos B."/>
            <person name="Lipzen A."/>
            <person name="Chen C."/>
            <person name="Yan M."/>
            <person name="Daum C."/>
            <person name="Ng V."/>
            <person name="Clum A."/>
            <person name="Steindorff A."/>
            <person name="Ohm R.A."/>
            <person name="Martin F."/>
            <person name="Silar P."/>
            <person name="Natvig D.O."/>
            <person name="Lalanne C."/>
            <person name="Gautier V."/>
            <person name="Ament-Velasquez S.L."/>
            <person name="Kruys A."/>
            <person name="Hutchinson M.I."/>
            <person name="Powell A.J."/>
            <person name="Barry K."/>
            <person name="Miller A.N."/>
            <person name="Grigoriev I.V."/>
            <person name="Debuchy R."/>
            <person name="Gladieux P."/>
            <person name="Hiltunen Thoren M."/>
            <person name="Johannesson H."/>
        </authorList>
    </citation>
    <scope>NUCLEOTIDE SEQUENCE</scope>
    <source>
        <strain evidence="3">CBS 532.94</strain>
    </source>
</reference>
<proteinExistence type="inferred from homology"/>
<gene>
    <name evidence="3" type="ORF">C8A03DRAFT_19566</name>
</gene>
<dbReference type="PANTHER" id="PTHR44051:SF6">
    <property type="entry name" value="GLUTATHIONE S-TRANSFERASE II"/>
    <property type="match status" value="1"/>
</dbReference>
<dbReference type="SUPFAM" id="SSF52833">
    <property type="entry name" value="Thioredoxin-like"/>
    <property type="match status" value="1"/>
</dbReference>
<comment type="caution">
    <text evidence="3">The sequence shown here is derived from an EMBL/GenBank/DDBJ whole genome shotgun (WGS) entry which is preliminary data.</text>
</comment>
<comment type="similarity">
    <text evidence="1">Belongs to the GST superfamily.</text>
</comment>
<evidence type="ECO:0000313" key="3">
    <source>
        <dbReference type="EMBL" id="KAK4233351.1"/>
    </source>
</evidence>
<dbReference type="InterPro" id="IPR004045">
    <property type="entry name" value="Glutathione_S-Trfase_N"/>
</dbReference>
<reference evidence="3" key="2">
    <citation type="submission" date="2023-05" db="EMBL/GenBank/DDBJ databases">
        <authorList>
            <consortium name="Lawrence Berkeley National Laboratory"/>
            <person name="Steindorff A."/>
            <person name="Hensen N."/>
            <person name="Bonometti L."/>
            <person name="Westerberg I."/>
            <person name="Brannstrom I.O."/>
            <person name="Guillou S."/>
            <person name="Cros-Aarteil S."/>
            <person name="Calhoun S."/>
            <person name="Haridas S."/>
            <person name="Kuo A."/>
            <person name="Mondo S."/>
            <person name="Pangilinan J."/>
            <person name="Riley R."/>
            <person name="Labutti K."/>
            <person name="Andreopoulos B."/>
            <person name="Lipzen A."/>
            <person name="Chen C."/>
            <person name="Yanf M."/>
            <person name="Daum C."/>
            <person name="Ng V."/>
            <person name="Clum A."/>
            <person name="Ohm R."/>
            <person name="Martin F."/>
            <person name="Silar P."/>
            <person name="Natvig D."/>
            <person name="Lalanne C."/>
            <person name="Gautier V."/>
            <person name="Ament-Velasquez S.L."/>
            <person name="Kruys A."/>
            <person name="Hutchinson M.I."/>
            <person name="Powell A.J."/>
            <person name="Barry K."/>
            <person name="Miller A.N."/>
            <person name="Grigoriev I.V."/>
            <person name="Debuchy R."/>
            <person name="Gladieux P."/>
            <person name="Thoren M.H."/>
            <person name="Johannesson H."/>
        </authorList>
    </citation>
    <scope>NUCLEOTIDE SEQUENCE</scope>
    <source>
        <strain evidence="3">CBS 532.94</strain>
    </source>
</reference>
<evidence type="ECO:0000256" key="1">
    <source>
        <dbReference type="ARBA" id="ARBA00007409"/>
    </source>
</evidence>
<evidence type="ECO:0000259" key="2">
    <source>
        <dbReference type="Pfam" id="PF13409"/>
    </source>
</evidence>
<dbReference type="EMBL" id="MU860579">
    <property type="protein sequence ID" value="KAK4233351.1"/>
    <property type="molecule type" value="Genomic_DNA"/>
</dbReference>
<evidence type="ECO:0000313" key="4">
    <source>
        <dbReference type="Proteomes" id="UP001303760"/>
    </source>
</evidence>
<name>A0AAN7C1I3_9PEZI</name>
<protein>
    <recommendedName>
        <fullName evidence="2">GST N-terminal domain-containing protein</fullName>
    </recommendedName>
</protein>
<dbReference type="Gene3D" id="3.40.30.10">
    <property type="entry name" value="Glutaredoxin"/>
    <property type="match status" value="1"/>
</dbReference>